<dbReference type="CDD" id="cd03801">
    <property type="entry name" value="GT4_PimA-like"/>
    <property type="match status" value="1"/>
</dbReference>
<evidence type="ECO:0000313" key="1">
    <source>
        <dbReference type="EMBL" id="MBT1541232.1"/>
    </source>
</evidence>
<reference evidence="1" key="1">
    <citation type="submission" date="2021-05" db="EMBL/GenBank/DDBJ databases">
        <title>Whole genome sequence of Curtobacterium flaccumfaciens pv. flaccumfaciens strain CFBP 3417.</title>
        <authorList>
            <person name="Osdaghi E."/>
            <person name="Taghouti G."/>
            <person name="Portier P."/>
            <person name="Fazliarab A."/>
            <person name="Taghavi S.M."/>
            <person name="Briand M."/>
            <person name="Le-Saux M."/>
            <person name="Jacques M.-A."/>
        </authorList>
    </citation>
    <scope>NUCLEOTIDE SEQUENCE</scope>
    <source>
        <strain evidence="1">CFBP 3417</strain>
    </source>
</reference>
<dbReference type="Pfam" id="PF13692">
    <property type="entry name" value="Glyco_trans_1_4"/>
    <property type="match status" value="1"/>
</dbReference>
<dbReference type="SUPFAM" id="SSF53756">
    <property type="entry name" value="UDP-Glycosyltransferase/glycogen phosphorylase"/>
    <property type="match status" value="1"/>
</dbReference>
<name>A0A9Q2W0Y3_9MICO</name>
<dbReference type="Proteomes" id="UP000709437">
    <property type="component" value="Unassembled WGS sequence"/>
</dbReference>
<gene>
    <name evidence="1" type="ORF">KK103_05605</name>
</gene>
<dbReference type="PANTHER" id="PTHR45947">
    <property type="entry name" value="SULFOQUINOVOSYL TRANSFERASE SQD2"/>
    <property type="match status" value="1"/>
</dbReference>
<dbReference type="Gene3D" id="3.40.50.2000">
    <property type="entry name" value="Glycogen Phosphorylase B"/>
    <property type="match status" value="1"/>
</dbReference>
<comment type="caution">
    <text evidence="1">The sequence shown here is derived from an EMBL/GenBank/DDBJ whole genome shotgun (WGS) entry which is preliminary data.</text>
</comment>
<dbReference type="PANTHER" id="PTHR45947:SF13">
    <property type="entry name" value="TRANSFERASE"/>
    <property type="match status" value="1"/>
</dbReference>
<dbReference type="RefSeq" id="WP_214562536.1">
    <property type="nucleotide sequence ID" value="NZ_JAHEWX010000004.1"/>
</dbReference>
<proteinExistence type="predicted"/>
<dbReference type="GO" id="GO:0016757">
    <property type="term" value="F:glycosyltransferase activity"/>
    <property type="evidence" value="ECO:0007669"/>
    <property type="project" value="TreeGrafter"/>
</dbReference>
<organism evidence="1 2">
    <name type="scientific">Curtobacterium flaccumfaciens pv. flaccumfaciens</name>
    <dbReference type="NCBI Taxonomy" id="138532"/>
    <lineage>
        <taxon>Bacteria</taxon>
        <taxon>Bacillati</taxon>
        <taxon>Actinomycetota</taxon>
        <taxon>Actinomycetes</taxon>
        <taxon>Micrococcales</taxon>
        <taxon>Microbacteriaceae</taxon>
        <taxon>Curtobacterium</taxon>
    </lineage>
</organism>
<dbReference type="AlphaFoldDB" id="A0A9Q2W0Y3"/>
<dbReference type="InterPro" id="IPR050194">
    <property type="entry name" value="Glycosyltransferase_grp1"/>
</dbReference>
<evidence type="ECO:0000313" key="2">
    <source>
        <dbReference type="Proteomes" id="UP000709437"/>
    </source>
</evidence>
<protein>
    <submittedName>
        <fullName evidence="1">Glycosyltransferase family 4 protein</fullName>
    </submittedName>
</protein>
<dbReference type="EMBL" id="JAHEWX010000004">
    <property type="protein sequence ID" value="MBT1541232.1"/>
    <property type="molecule type" value="Genomic_DNA"/>
</dbReference>
<accession>A0A9Q2W0Y3</accession>
<sequence>MFYSLENNTPAGALFGTSRVPAVAKRAFIWMLGTMVTPLVDRVAFGSSGAARAYDEMKRLRIKSSRVITALPARRTLPAEAETPRSTGVTALFVGGLEYRKGISILLDVWDEVEAAAPDVTITIIGSGPLQSRVEDWVRLAPERRRFLGQLPHGELASFYEGSDVLIAPSVRDGRWREQIGLQLREALANGLTIVASDETGLADWLTEHGHTVVPAAELGDTLAARVVNTLNQVLPRPSVRESLPTIDGRVAADSWLHE</sequence>